<dbReference type="EMBL" id="AHCD03000029">
    <property type="protein sequence ID" value="KAF7787661.1"/>
    <property type="molecule type" value="Genomic_DNA"/>
</dbReference>
<dbReference type="AlphaFoldDB" id="A0A8T0CC83"/>
<dbReference type="EMBL" id="AHCD03000029">
    <property type="protein sequence ID" value="KAF7787665.1"/>
    <property type="molecule type" value="Genomic_DNA"/>
</dbReference>
<dbReference type="EMBL" id="AHCD03000029">
    <property type="protein sequence ID" value="KAF7787666.1"/>
    <property type="molecule type" value="Genomic_DNA"/>
</dbReference>
<evidence type="ECO:0000313" key="4">
    <source>
        <dbReference type="EMBL" id="KAF7787666.1"/>
    </source>
</evidence>
<name>A0A8T0CC83_9GAMM</name>
<evidence type="ECO:0000313" key="3">
    <source>
        <dbReference type="EMBL" id="KAF7787665.1"/>
    </source>
</evidence>
<protein>
    <submittedName>
        <fullName evidence="2">Uncharacterized protein</fullName>
    </submittedName>
</protein>
<reference evidence="2 5" key="1">
    <citation type="journal article" date="2012" name="J. Bacteriol.">
        <title>Genome sequence of the cycloprodigiosin-producing bacterial strain Pseudoalteromonas rubra ATCC 29570(T).</title>
        <authorList>
            <person name="Xie B.B."/>
            <person name="Shu Y.L."/>
            <person name="Qin Q.L."/>
            <person name="Rong J.C."/>
            <person name="Zhang X.Y."/>
            <person name="Chen X.L."/>
            <person name="Zhou B.C."/>
            <person name="Zhang Y.Z."/>
        </authorList>
    </citation>
    <scope>NUCLEOTIDE SEQUENCE [LARGE SCALE GENOMIC DNA]</scope>
    <source>
        <strain evidence="2 5">DSM 6842</strain>
    </source>
</reference>
<comment type="caution">
    <text evidence="2">The sequence shown here is derived from an EMBL/GenBank/DDBJ whole genome shotgun (WGS) entry which is preliminary data.</text>
</comment>
<organism evidence="2 5">
    <name type="scientific">Pseudoalteromonas rubra</name>
    <dbReference type="NCBI Taxonomy" id="43658"/>
    <lineage>
        <taxon>Bacteria</taxon>
        <taxon>Pseudomonadati</taxon>
        <taxon>Pseudomonadota</taxon>
        <taxon>Gammaproteobacteria</taxon>
        <taxon>Alteromonadales</taxon>
        <taxon>Pseudoalteromonadaceae</taxon>
        <taxon>Pseudoalteromonas</taxon>
    </lineage>
</organism>
<reference evidence="2" key="2">
    <citation type="submission" date="2015-06" db="EMBL/GenBank/DDBJ databases">
        <title>Genome sequence of Pseudoalteromonas rubra.</title>
        <authorList>
            <person name="Xie B.-B."/>
            <person name="Rong J.-C."/>
            <person name="Qin Q.-L."/>
            <person name="Zhang Y.-Z."/>
        </authorList>
    </citation>
    <scope>NUCLEOTIDE SEQUENCE</scope>
    <source>
        <strain evidence="2">DSM 6842</strain>
    </source>
</reference>
<accession>A0A8T0CC83</accession>
<gene>
    <name evidence="1" type="ORF">PRUB_a5347</name>
    <name evidence="2" type="ORF">PRUB_a5348</name>
    <name evidence="3" type="ORF">PRUB_a5351</name>
    <name evidence="4" type="ORF">PRUB_a5352</name>
</gene>
<sequence>MLNGLRMLDYANGKEEAGQLNTSYKDTHPKLAYGMYAVYL</sequence>
<dbReference type="EMBL" id="AHCD03000029">
    <property type="protein sequence ID" value="KAF7787662.1"/>
    <property type="molecule type" value="Genomic_DNA"/>
</dbReference>
<evidence type="ECO:0000313" key="5">
    <source>
        <dbReference type="Proteomes" id="UP000016480"/>
    </source>
</evidence>
<proteinExistence type="predicted"/>
<evidence type="ECO:0000313" key="1">
    <source>
        <dbReference type="EMBL" id="KAF7787661.1"/>
    </source>
</evidence>
<evidence type="ECO:0000313" key="2">
    <source>
        <dbReference type="EMBL" id="KAF7787662.1"/>
    </source>
</evidence>
<dbReference type="Proteomes" id="UP000016480">
    <property type="component" value="Unassembled WGS sequence"/>
</dbReference>